<dbReference type="SUPFAM" id="SSF53613">
    <property type="entry name" value="Ribokinase-like"/>
    <property type="match status" value="1"/>
</dbReference>
<keyword evidence="3" id="KW-1185">Reference proteome</keyword>
<proteinExistence type="predicted"/>
<dbReference type="GO" id="GO:0008972">
    <property type="term" value="F:phosphomethylpyrimidine kinase activity"/>
    <property type="evidence" value="ECO:0007669"/>
    <property type="project" value="UniProtKB-EC"/>
</dbReference>
<dbReference type="GO" id="GO:0008902">
    <property type="term" value="F:hydroxymethylpyrimidine kinase activity"/>
    <property type="evidence" value="ECO:0007669"/>
    <property type="project" value="UniProtKB-EC"/>
</dbReference>
<reference evidence="2 3" key="1">
    <citation type="submission" date="2022-11" db="EMBL/GenBank/DDBJ databases">
        <title>Spartinivicinus poritis sp. nov., isolated from scleractinian coral Porites lutea.</title>
        <authorList>
            <person name="Zhang G."/>
            <person name="Cai L."/>
            <person name="Wei Q."/>
        </authorList>
    </citation>
    <scope>NUCLEOTIDE SEQUENCE [LARGE SCALE GENOMIC DNA]</scope>
    <source>
        <strain evidence="2 3">A2-2</strain>
    </source>
</reference>
<feature type="domain" description="Pyridoxamine kinase/Phosphomethylpyrimidine kinase" evidence="1">
    <location>
        <begin position="12"/>
        <end position="249"/>
    </location>
</feature>
<dbReference type="PANTHER" id="PTHR20858">
    <property type="entry name" value="PHOSPHOMETHYLPYRIMIDINE KINASE"/>
    <property type="match status" value="1"/>
</dbReference>
<dbReference type="Gene3D" id="3.40.1190.20">
    <property type="match status" value="1"/>
</dbReference>
<sequence length="261" mass="28353">MITNVLTISLSDSVGWFGIQADVKTFTALGAYSTSVVTAITAHETELYTALSHDIVISQLEAVLATTPIECCKVGWLGNEVLAQQVAELLSRQPLKWIFAPGFGLLNNKHGLAAQEVKSIVFDLMKKADITCLNCEEAIWLADQQYPSSFHEMQQLAVRLMKYGNGQLLITGGNWSDEFVIDCYATKDNCIELAAKRDDTPVVGAGCSLAAALVVYLSKASNSLEAIRSAKSWVTKAIHHSNELKFDTSKGSINHLFGIPA</sequence>
<keyword evidence="2" id="KW-0808">Transferase</keyword>
<evidence type="ECO:0000313" key="2">
    <source>
        <dbReference type="EMBL" id="MDE1462922.1"/>
    </source>
</evidence>
<dbReference type="Pfam" id="PF08543">
    <property type="entry name" value="Phos_pyr_kin"/>
    <property type="match status" value="1"/>
</dbReference>
<evidence type="ECO:0000259" key="1">
    <source>
        <dbReference type="Pfam" id="PF08543"/>
    </source>
</evidence>
<keyword evidence="2" id="KW-0418">Kinase</keyword>
<dbReference type="PANTHER" id="PTHR20858:SF17">
    <property type="entry name" value="HYDROXYMETHYLPYRIMIDINE_PHOSPHOMETHYLPYRIMIDINE KINASE THI20-RELATED"/>
    <property type="match status" value="1"/>
</dbReference>
<organism evidence="2 3">
    <name type="scientific">Spartinivicinus poritis</name>
    <dbReference type="NCBI Taxonomy" id="2994640"/>
    <lineage>
        <taxon>Bacteria</taxon>
        <taxon>Pseudomonadati</taxon>
        <taxon>Pseudomonadota</taxon>
        <taxon>Gammaproteobacteria</taxon>
        <taxon>Oceanospirillales</taxon>
        <taxon>Zooshikellaceae</taxon>
        <taxon>Spartinivicinus</taxon>
    </lineage>
</organism>
<dbReference type="EC" id="2.7.1.49" evidence="2"/>
<comment type="caution">
    <text evidence="2">The sequence shown here is derived from an EMBL/GenBank/DDBJ whole genome shotgun (WGS) entry which is preliminary data.</text>
</comment>
<gene>
    <name evidence="2" type="ORF">ORQ98_13180</name>
</gene>
<dbReference type="InterPro" id="IPR013749">
    <property type="entry name" value="PM/HMP-P_kinase-1"/>
</dbReference>
<dbReference type="Proteomes" id="UP001528823">
    <property type="component" value="Unassembled WGS sequence"/>
</dbReference>
<name>A0ABT5U971_9GAMM</name>
<accession>A0ABT5U971</accession>
<dbReference type="EC" id="2.7.4.7" evidence="2"/>
<dbReference type="RefSeq" id="WP_274689272.1">
    <property type="nucleotide sequence ID" value="NZ_JAPMOU010000015.1"/>
</dbReference>
<protein>
    <submittedName>
        <fullName evidence="2">Bifunctional hydroxymethylpyrimidine kinase/phosphomethylpyrimidine kinase</fullName>
        <ecNumber evidence="2">2.7.1.49</ecNumber>
        <ecNumber evidence="2">2.7.4.7</ecNumber>
    </submittedName>
</protein>
<dbReference type="EMBL" id="JAPMOU010000015">
    <property type="protein sequence ID" value="MDE1462922.1"/>
    <property type="molecule type" value="Genomic_DNA"/>
</dbReference>
<evidence type="ECO:0000313" key="3">
    <source>
        <dbReference type="Proteomes" id="UP001528823"/>
    </source>
</evidence>
<dbReference type="InterPro" id="IPR029056">
    <property type="entry name" value="Ribokinase-like"/>
</dbReference>